<gene>
    <name evidence="1" type="ORF">FWJ25_02930</name>
</gene>
<comment type="caution">
    <text evidence="1">The sequence shown here is derived from an EMBL/GenBank/DDBJ whole genome shotgun (WGS) entry which is preliminary data.</text>
</comment>
<dbReference type="Proteomes" id="UP000323161">
    <property type="component" value="Unassembled WGS sequence"/>
</dbReference>
<keyword evidence="2" id="KW-1185">Reference proteome</keyword>
<dbReference type="Pfam" id="PF11215">
    <property type="entry name" value="DUF3010"/>
    <property type="match status" value="1"/>
</dbReference>
<evidence type="ECO:0000313" key="2">
    <source>
        <dbReference type="Proteomes" id="UP000323161"/>
    </source>
</evidence>
<sequence>MNVCGVELTGSDAVLCFLNLDRGQFNLPDSKVRKVTLPKNHSRDDLKQFQESFAGLMADNAVNRVVIKERMQKGKFAGGAVSFKLEAAIQLIGSPDLEVSLVSPAQIKSTLAANPLPIPFVETGLKAFQETAFVTAYVGQMTK</sequence>
<reference evidence="1 2" key="1">
    <citation type="submission" date="2019-08" db="EMBL/GenBank/DDBJ databases">
        <title>Marinobacter ZYF650 sp. nov., a marine bacterium isolated from seawater of the Mariana trench.</title>
        <authorList>
            <person name="Ahmad W."/>
        </authorList>
    </citation>
    <scope>NUCLEOTIDE SEQUENCE [LARGE SCALE GENOMIC DNA]</scope>
    <source>
        <strain evidence="1 2">ZYF650</strain>
    </source>
</reference>
<dbReference type="EMBL" id="VTUU01000001">
    <property type="protein sequence ID" value="KAA1176102.1"/>
    <property type="molecule type" value="Genomic_DNA"/>
</dbReference>
<name>A0A5B0VN24_9GAMM</name>
<accession>A0A5B0VN24</accession>
<protein>
    <submittedName>
        <fullName evidence="1">DUF3010 family protein</fullName>
    </submittedName>
</protein>
<organism evidence="1 2">
    <name type="scientific">Marinobacter salinexigens</name>
    <dbReference type="NCBI Taxonomy" id="2919747"/>
    <lineage>
        <taxon>Bacteria</taxon>
        <taxon>Pseudomonadati</taxon>
        <taxon>Pseudomonadota</taxon>
        <taxon>Gammaproteobacteria</taxon>
        <taxon>Pseudomonadales</taxon>
        <taxon>Marinobacteraceae</taxon>
        <taxon>Marinobacter</taxon>
    </lineage>
</organism>
<dbReference type="InterPro" id="IPR021378">
    <property type="entry name" value="DUF3010"/>
</dbReference>
<evidence type="ECO:0000313" key="1">
    <source>
        <dbReference type="EMBL" id="KAA1176102.1"/>
    </source>
</evidence>
<dbReference type="AlphaFoldDB" id="A0A5B0VN24"/>
<proteinExistence type="predicted"/>
<dbReference type="RefSeq" id="WP_149598728.1">
    <property type="nucleotide sequence ID" value="NZ_VTUU01000001.1"/>
</dbReference>